<dbReference type="Proteomes" id="UP001492380">
    <property type="component" value="Unassembled WGS sequence"/>
</dbReference>
<gene>
    <name evidence="3" type="ORF">HDK90DRAFT_319861</name>
</gene>
<evidence type="ECO:0000313" key="3">
    <source>
        <dbReference type="EMBL" id="KAK8230397.1"/>
    </source>
</evidence>
<evidence type="ECO:0000256" key="1">
    <source>
        <dbReference type="SAM" id="MobiDB-lite"/>
    </source>
</evidence>
<comment type="caution">
    <text evidence="3">The sequence shown here is derived from an EMBL/GenBank/DDBJ whole genome shotgun (WGS) entry which is preliminary data.</text>
</comment>
<reference evidence="3 4" key="1">
    <citation type="submission" date="2024-04" db="EMBL/GenBank/DDBJ databases">
        <title>Phyllosticta paracitricarpa is synonymous to the EU quarantine fungus P. citricarpa based on phylogenomic analyses.</title>
        <authorList>
            <consortium name="Lawrence Berkeley National Laboratory"/>
            <person name="Van Ingen-Buijs V.A."/>
            <person name="Van Westerhoven A.C."/>
            <person name="Haridas S."/>
            <person name="Skiadas P."/>
            <person name="Martin F."/>
            <person name="Groenewald J.Z."/>
            <person name="Crous P.W."/>
            <person name="Seidl M.F."/>
        </authorList>
    </citation>
    <scope>NUCLEOTIDE SEQUENCE [LARGE SCALE GENOMIC DNA]</scope>
    <source>
        <strain evidence="3 4">CBS 123374</strain>
    </source>
</reference>
<feature type="chain" id="PRO_5047482601" evidence="2">
    <location>
        <begin position="22"/>
        <end position="201"/>
    </location>
</feature>
<organism evidence="3 4">
    <name type="scientific">Phyllosticta capitalensis</name>
    <dbReference type="NCBI Taxonomy" id="121624"/>
    <lineage>
        <taxon>Eukaryota</taxon>
        <taxon>Fungi</taxon>
        <taxon>Dikarya</taxon>
        <taxon>Ascomycota</taxon>
        <taxon>Pezizomycotina</taxon>
        <taxon>Dothideomycetes</taxon>
        <taxon>Dothideomycetes incertae sedis</taxon>
        <taxon>Botryosphaeriales</taxon>
        <taxon>Phyllostictaceae</taxon>
        <taxon>Phyllosticta</taxon>
    </lineage>
</organism>
<sequence>MIESHFASFVCLERLWPAVLCCVWLPDEKMYDAANHHLLSPSSQRSSQPMCTLLCFAFRIDCDHSVFARISTPPTAPSMLSMLRQRCRPLQPPTTHGIPPLPHPTVCVNALLPRPSPSSFTPPPPPPSSPPPQCESASQTPLPPRRPPPRLQRPHHRAHHRSCRRHCFQCWRCRCRERCGCCWRDWKDWKEGTWWTTWLLR</sequence>
<protein>
    <submittedName>
        <fullName evidence="3">Uncharacterized protein</fullName>
    </submittedName>
</protein>
<feature type="compositionally biased region" description="Pro residues" evidence="1">
    <location>
        <begin position="141"/>
        <end position="151"/>
    </location>
</feature>
<evidence type="ECO:0000256" key="2">
    <source>
        <dbReference type="SAM" id="SignalP"/>
    </source>
</evidence>
<evidence type="ECO:0000313" key="4">
    <source>
        <dbReference type="Proteomes" id="UP001492380"/>
    </source>
</evidence>
<name>A0ABR1YHX2_9PEZI</name>
<proteinExistence type="predicted"/>
<keyword evidence="2" id="KW-0732">Signal</keyword>
<keyword evidence="4" id="KW-1185">Reference proteome</keyword>
<feature type="region of interest" description="Disordered" evidence="1">
    <location>
        <begin position="117"/>
        <end position="155"/>
    </location>
</feature>
<feature type="compositionally biased region" description="Pro residues" evidence="1">
    <location>
        <begin position="117"/>
        <end position="133"/>
    </location>
</feature>
<feature type="signal peptide" evidence="2">
    <location>
        <begin position="1"/>
        <end position="21"/>
    </location>
</feature>
<accession>A0ABR1YHX2</accession>
<dbReference type="EMBL" id="JBBWRZ010000008">
    <property type="protein sequence ID" value="KAK8230397.1"/>
    <property type="molecule type" value="Genomic_DNA"/>
</dbReference>